<dbReference type="EMBL" id="JAMRYU010000003">
    <property type="protein sequence ID" value="MDC4239342.1"/>
    <property type="molecule type" value="Genomic_DNA"/>
</dbReference>
<sequence>MIFKAIVIPTPRRIRKYVENKVDELTCESITKDKVENKDLEHIDMTKDTFKNFGLSIRIF</sequence>
<reference evidence="1" key="1">
    <citation type="submission" date="2022-05" db="EMBL/GenBank/DDBJ databases">
        <title>Draft genome sequence of Clostridium tertium strain CP3 isolated from Peru.</title>
        <authorList>
            <person name="Hurtado R."/>
            <person name="Lima L."/>
            <person name="Sousa T."/>
            <person name="Jaiswal A.K."/>
            <person name="Tiwari S."/>
            <person name="Maturrano L."/>
            <person name="Brenig B."/>
            <person name="Azevedo V."/>
        </authorList>
    </citation>
    <scope>NUCLEOTIDE SEQUENCE</scope>
    <source>
        <strain evidence="1">CP3</strain>
    </source>
</reference>
<dbReference type="RefSeq" id="WP_008681495.1">
    <property type="nucleotide sequence ID" value="NZ_BAAACM010000013.1"/>
</dbReference>
<evidence type="ECO:0000313" key="1">
    <source>
        <dbReference type="EMBL" id="MDC4239342.1"/>
    </source>
</evidence>
<protein>
    <submittedName>
        <fullName evidence="1">Uncharacterized protein</fullName>
    </submittedName>
</protein>
<dbReference type="GeneID" id="93043508"/>
<organism evidence="1 2">
    <name type="scientific">Clostridium tertium</name>
    <dbReference type="NCBI Taxonomy" id="1559"/>
    <lineage>
        <taxon>Bacteria</taxon>
        <taxon>Bacillati</taxon>
        <taxon>Bacillota</taxon>
        <taxon>Clostridia</taxon>
        <taxon>Eubacteriales</taxon>
        <taxon>Clostridiaceae</taxon>
        <taxon>Clostridium</taxon>
    </lineage>
</organism>
<name>A0A9X3XLS2_9CLOT</name>
<gene>
    <name evidence="1" type="ORF">NE398_04055</name>
</gene>
<evidence type="ECO:0000313" key="2">
    <source>
        <dbReference type="Proteomes" id="UP001141183"/>
    </source>
</evidence>
<comment type="caution">
    <text evidence="1">The sequence shown here is derived from an EMBL/GenBank/DDBJ whole genome shotgun (WGS) entry which is preliminary data.</text>
</comment>
<accession>A0A9X3XLS2</accession>
<dbReference type="AlphaFoldDB" id="A0A9X3XLS2"/>
<proteinExistence type="predicted"/>
<dbReference type="Proteomes" id="UP001141183">
    <property type="component" value="Unassembled WGS sequence"/>
</dbReference>
<keyword evidence="2" id="KW-1185">Reference proteome</keyword>